<name>A0AB37I1J8_9ACTN</name>
<dbReference type="PANTHER" id="PTHR36492">
    <property type="match status" value="1"/>
</dbReference>
<dbReference type="InterPro" id="IPR004843">
    <property type="entry name" value="Calcineurin-like_PHP"/>
</dbReference>
<dbReference type="PANTHER" id="PTHR36492:SF2">
    <property type="entry name" value="[ACYL-CARRIER-PROTEIN] PHOSPHODIESTERASE PPTH"/>
    <property type="match status" value="1"/>
</dbReference>
<sequence>MITHHCRSQEHPHLLAVSDLHVAHQGNADIVSRLRPAHPGDWLLVAGDVAEESRVVLDVLAELRQRFARVIWVPGNHELWTHPLDRDDRRGRMSPSPVQPTVTMSSSSTTTRRCGTVWVRRFDSSSGSSDADATRVVSLSLPIGSWRHTGNITLKDWNALAVDCDLEPDHVVNIVSDVNQRLSSQLDPAFGEFATRYSNLGKAVRQMQLYTTRNTDEACLDTVRSETPLTGRHDHRFEDGSDADPEV</sequence>
<feature type="domain" description="Calcineurin-like phosphoesterase" evidence="2">
    <location>
        <begin position="14"/>
        <end position="89"/>
    </location>
</feature>
<dbReference type="EMBL" id="CP072385">
    <property type="protein sequence ID" value="QUC10953.1"/>
    <property type="molecule type" value="Genomic_DNA"/>
</dbReference>
<dbReference type="SUPFAM" id="SSF56300">
    <property type="entry name" value="Metallo-dependent phosphatases"/>
    <property type="match status" value="1"/>
</dbReference>
<feature type="compositionally biased region" description="Low complexity" evidence="1">
    <location>
        <begin position="94"/>
        <end position="108"/>
    </location>
</feature>
<evidence type="ECO:0000313" key="4">
    <source>
        <dbReference type="Proteomes" id="UP000677180"/>
    </source>
</evidence>
<dbReference type="Pfam" id="PF00149">
    <property type="entry name" value="Metallophos"/>
    <property type="match status" value="1"/>
</dbReference>
<dbReference type="RefSeq" id="WP_014845372.1">
    <property type="nucleotide sequence ID" value="NZ_CP040007.1"/>
</dbReference>
<gene>
    <name evidence="3" type="ORF">J5A53_14535</name>
</gene>
<evidence type="ECO:0000259" key="2">
    <source>
        <dbReference type="Pfam" id="PF00149"/>
    </source>
</evidence>
<evidence type="ECO:0000256" key="1">
    <source>
        <dbReference type="SAM" id="MobiDB-lite"/>
    </source>
</evidence>
<organism evidence="3 4">
    <name type="scientific">Arachnia propionica</name>
    <dbReference type="NCBI Taxonomy" id="1750"/>
    <lineage>
        <taxon>Bacteria</taxon>
        <taxon>Bacillati</taxon>
        <taxon>Actinomycetota</taxon>
        <taxon>Actinomycetes</taxon>
        <taxon>Propionibacteriales</taxon>
        <taxon>Propionibacteriaceae</taxon>
        <taxon>Arachnia</taxon>
    </lineage>
</organism>
<dbReference type="CDD" id="cd00838">
    <property type="entry name" value="MPP_superfamily"/>
    <property type="match status" value="1"/>
</dbReference>
<proteinExistence type="predicted"/>
<protein>
    <submittedName>
        <fullName evidence="3">Metallophosphoesterase</fullName>
    </submittedName>
</protein>
<reference evidence="3" key="1">
    <citation type="submission" date="2021-03" db="EMBL/GenBank/DDBJ databases">
        <title>Human Oral Microbial Genomes.</title>
        <authorList>
            <person name="Johnston C.D."/>
            <person name="Chen T."/>
            <person name="Dewhirst F.E."/>
        </authorList>
    </citation>
    <scope>NUCLEOTIDE SEQUENCE</scope>
    <source>
        <strain evidence="3">F0714</strain>
    </source>
</reference>
<dbReference type="Gene3D" id="3.60.21.10">
    <property type="match status" value="1"/>
</dbReference>
<dbReference type="AlphaFoldDB" id="A0AB37I1J8"/>
<dbReference type="Proteomes" id="UP000677180">
    <property type="component" value="Chromosome"/>
</dbReference>
<feature type="region of interest" description="Disordered" evidence="1">
    <location>
        <begin position="84"/>
        <end position="108"/>
    </location>
</feature>
<dbReference type="InterPro" id="IPR029052">
    <property type="entry name" value="Metallo-depent_PP-like"/>
</dbReference>
<dbReference type="GO" id="GO:0016787">
    <property type="term" value="F:hydrolase activity"/>
    <property type="evidence" value="ECO:0007669"/>
    <property type="project" value="InterPro"/>
</dbReference>
<evidence type="ECO:0000313" key="3">
    <source>
        <dbReference type="EMBL" id="QUC10953.1"/>
    </source>
</evidence>
<dbReference type="InterPro" id="IPR052963">
    <property type="entry name" value="Pantetheine_PDE"/>
</dbReference>
<accession>A0AB37I1J8</accession>